<reference evidence="1 2" key="1">
    <citation type="journal article" date="2021" name="Hortic Res">
        <title>High-quality reference genome and annotation aids understanding of berry development for evergreen blueberry (Vaccinium darrowii).</title>
        <authorList>
            <person name="Yu J."/>
            <person name="Hulse-Kemp A.M."/>
            <person name="Babiker E."/>
            <person name="Staton M."/>
        </authorList>
    </citation>
    <scope>NUCLEOTIDE SEQUENCE [LARGE SCALE GENOMIC DNA]</scope>
    <source>
        <strain evidence="2">cv. NJ 8807/NJ 8810</strain>
        <tissue evidence="1">Young leaf</tissue>
    </source>
</reference>
<name>A0ACB7YB52_9ERIC</name>
<comment type="caution">
    <text evidence="1">The sequence shown here is derived from an EMBL/GenBank/DDBJ whole genome shotgun (WGS) entry which is preliminary data.</text>
</comment>
<protein>
    <submittedName>
        <fullName evidence="1">Uncharacterized protein</fullName>
    </submittedName>
</protein>
<evidence type="ECO:0000313" key="2">
    <source>
        <dbReference type="Proteomes" id="UP000828048"/>
    </source>
</evidence>
<keyword evidence="2" id="KW-1185">Reference proteome</keyword>
<organism evidence="1 2">
    <name type="scientific">Vaccinium darrowii</name>
    <dbReference type="NCBI Taxonomy" id="229202"/>
    <lineage>
        <taxon>Eukaryota</taxon>
        <taxon>Viridiplantae</taxon>
        <taxon>Streptophyta</taxon>
        <taxon>Embryophyta</taxon>
        <taxon>Tracheophyta</taxon>
        <taxon>Spermatophyta</taxon>
        <taxon>Magnoliopsida</taxon>
        <taxon>eudicotyledons</taxon>
        <taxon>Gunneridae</taxon>
        <taxon>Pentapetalae</taxon>
        <taxon>asterids</taxon>
        <taxon>Ericales</taxon>
        <taxon>Ericaceae</taxon>
        <taxon>Vaccinioideae</taxon>
        <taxon>Vaccinieae</taxon>
        <taxon>Vaccinium</taxon>
    </lineage>
</organism>
<gene>
    <name evidence="1" type="ORF">Vadar_003002</name>
</gene>
<sequence>MAMEICSENTTSSTLVMSPARISFSYDLSQSDAAVPLEHHLFRSNSSSSSGVDFDFCNNHGACAQPSSSADELFSDGKILPIRIKETVAPPRREIQQPEVLSPDLPCGKGEIDEGLKETKGAISESEEKHSSKSFWRFKRSSSLNRGSGYGPSLCPLPLLSRSNSTGSATSQKQNSKKNHPSALVSKTSLQNSSTSGNHQKPPLKKSYGSYGSGGGVPINPVLNVHSGNLFGLGSIFGKEKSKRK</sequence>
<dbReference type="Proteomes" id="UP000828048">
    <property type="component" value="Chromosome 8"/>
</dbReference>
<proteinExistence type="predicted"/>
<dbReference type="EMBL" id="CM037158">
    <property type="protein sequence ID" value="KAH7850785.1"/>
    <property type="molecule type" value="Genomic_DNA"/>
</dbReference>
<evidence type="ECO:0000313" key="1">
    <source>
        <dbReference type="EMBL" id="KAH7850785.1"/>
    </source>
</evidence>
<accession>A0ACB7YB52</accession>